<organism evidence="1 2">
    <name type="scientific">Endozoicomonas euniceicola</name>
    <dbReference type="NCBI Taxonomy" id="1234143"/>
    <lineage>
        <taxon>Bacteria</taxon>
        <taxon>Pseudomonadati</taxon>
        <taxon>Pseudomonadota</taxon>
        <taxon>Gammaproteobacteria</taxon>
        <taxon>Oceanospirillales</taxon>
        <taxon>Endozoicomonadaceae</taxon>
        <taxon>Endozoicomonas</taxon>
    </lineage>
</organism>
<name>A0ABY6GUC3_9GAMM</name>
<gene>
    <name evidence="1" type="ORF">NX720_00075</name>
</gene>
<sequence length="61" mass="6620">MIRLNIVVEGQTEEAFVNEVLQEHLQRSGIYATAILLRTSKTGRGGVTTSEGPVPAFCKMA</sequence>
<dbReference type="Pfam" id="PF14103">
    <property type="entry name" value="DUF4276"/>
    <property type="match status" value="1"/>
</dbReference>
<evidence type="ECO:0000313" key="2">
    <source>
        <dbReference type="Proteomes" id="UP001163255"/>
    </source>
</evidence>
<dbReference type="InterPro" id="IPR025455">
    <property type="entry name" value="DUF4276"/>
</dbReference>
<evidence type="ECO:0000313" key="1">
    <source>
        <dbReference type="EMBL" id="UYM16373.1"/>
    </source>
</evidence>
<dbReference type="Proteomes" id="UP001163255">
    <property type="component" value="Chromosome"/>
</dbReference>
<proteinExistence type="predicted"/>
<protein>
    <submittedName>
        <fullName evidence="1">DUF4276 family protein</fullName>
    </submittedName>
</protein>
<dbReference type="EMBL" id="CP103300">
    <property type="protein sequence ID" value="UYM16373.1"/>
    <property type="molecule type" value="Genomic_DNA"/>
</dbReference>
<keyword evidence="2" id="KW-1185">Reference proteome</keyword>
<dbReference type="RefSeq" id="WP_262598669.1">
    <property type="nucleotide sequence ID" value="NZ_CP103300.1"/>
</dbReference>
<accession>A0ABY6GUC3</accession>
<reference evidence="1" key="1">
    <citation type="submission" date="2022-10" db="EMBL/GenBank/DDBJ databases">
        <title>Completed Genome Sequence of two octocoral isolated bacterium, Endozoicomonas euniceicola EF212T and Endozoicomonas gorgoniicola PS125T.</title>
        <authorList>
            <person name="Chiou Y.-J."/>
            <person name="Chen Y.-H."/>
        </authorList>
    </citation>
    <scope>NUCLEOTIDE SEQUENCE</scope>
    <source>
        <strain evidence="1">EF212</strain>
    </source>
</reference>